<accession>A0A1H6K2N9</accession>
<evidence type="ECO:0000313" key="2">
    <source>
        <dbReference type="Proteomes" id="UP000198988"/>
    </source>
</evidence>
<organism evidence="1 2">
    <name type="scientific">Bathymodiolus azoricus thioautotrophic gill symbiont</name>
    <dbReference type="NCBI Taxonomy" id="235205"/>
    <lineage>
        <taxon>Bacteria</taxon>
        <taxon>Pseudomonadati</taxon>
        <taxon>Pseudomonadota</taxon>
        <taxon>Gammaproteobacteria</taxon>
        <taxon>sulfur-oxidizing symbionts</taxon>
    </lineage>
</organism>
<dbReference type="AlphaFoldDB" id="A0A1H6K2N9"/>
<gene>
    <name evidence="1" type="ORF">BAZSYMA_ACONTIG03627_9</name>
</gene>
<dbReference type="EMBL" id="CDSC02000091">
    <property type="protein sequence ID" value="SEH67191.1"/>
    <property type="molecule type" value="Genomic_DNA"/>
</dbReference>
<protein>
    <submittedName>
        <fullName evidence="1">Uncharacterized protein</fullName>
    </submittedName>
</protein>
<proteinExistence type="predicted"/>
<dbReference type="Proteomes" id="UP000198988">
    <property type="component" value="Unassembled WGS sequence"/>
</dbReference>
<name>A0A1H6K2N9_9GAMM</name>
<sequence>MTVPPLIFPEITSRSFFVVIDKESDLISPPAFNR</sequence>
<reference evidence="2" key="1">
    <citation type="submission" date="2016-06" db="EMBL/GenBank/DDBJ databases">
        <authorList>
            <person name="Petersen J."/>
            <person name="Sayavedra L."/>
        </authorList>
    </citation>
    <scope>NUCLEOTIDE SEQUENCE [LARGE SCALE GENOMIC DNA]</scope>
    <source>
        <strain evidence="2">BazSymA</strain>
    </source>
</reference>
<evidence type="ECO:0000313" key="1">
    <source>
        <dbReference type="EMBL" id="SEH67191.1"/>
    </source>
</evidence>